<dbReference type="KEGG" id="slr:L21SP2_2975"/>
<dbReference type="Pfam" id="PF00072">
    <property type="entry name" value="Response_reg"/>
    <property type="match status" value="1"/>
</dbReference>
<dbReference type="Pfam" id="PF13188">
    <property type="entry name" value="PAS_8"/>
    <property type="match status" value="1"/>
</dbReference>
<accession>V5WMF0</accession>
<dbReference type="AlphaFoldDB" id="V5WMF0"/>
<dbReference type="PROSITE" id="PS50110">
    <property type="entry name" value="RESPONSE_REGULATORY"/>
    <property type="match status" value="1"/>
</dbReference>
<dbReference type="Gene3D" id="3.40.50.2300">
    <property type="match status" value="1"/>
</dbReference>
<dbReference type="eggNOG" id="COG0745">
    <property type="taxonomic scope" value="Bacteria"/>
</dbReference>
<dbReference type="SUPFAM" id="SSF52172">
    <property type="entry name" value="CheY-like"/>
    <property type="match status" value="1"/>
</dbReference>
<dbReference type="Proteomes" id="UP000018680">
    <property type="component" value="Chromosome"/>
</dbReference>
<reference evidence="5 6" key="1">
    <citation type="journal article" date="2015" name="Stand. Genomic Sci.">
        <title>Complete genome sequence and description of Salinispira pacifica gen. nov., sp. nov., a novel spirochaete isolated form a hypersaline microbial mat.</title>
        <authorList>
            <person name="Ben Hania W."/>
            <person name="Joseph M."/>
            <person name="Schumann P."/>
            <person name="Bunk B."/>
            <person name="Fiebig A."/>
            <person name="Sproer C."/>
            <person name="Klenk H.P."/>
            <person name="Fardeau M.L."/>
            <person name="Spring S."/>
        </authorList>
    </citation>
    <scope>NUCLEOTIDE SEQUENCE [LARGE SCALE GENOMIC DNA]</scope>
    <source>
        <strain evidence="5 6">L21-RPul-D2</strain>
    </source>
</reference>
<evidence type="ECO:0000259" key="3">
    <source>
        <dbReference type="PROSITE" id="PS50110"/>
    </source>
</evidence>
<dbReference type="SMART" id="SM00448">
    <property type="entry name" value="REC"/>
    <property type="match status" value="1"/>
</dbReference>
<keyword evidence="6" id="KW-1185">Reference proteome</keyword>
<dbReference type="PANTHER" id="PTHR44591:SF23">
    <property type="entry name" value="CHEY SUBFAMILY"/>
    <property type="match status" value="1"/>
</dbReference>
<dbReference type="SMART" id="SM00091">
    <property type="entry name" value="PAS"/>
    <property type="match status" value="1"/>
</dbReference>
<dbReference type="InterPro" id="IPR001789">
    <property type="entry name" value="Sig_transdc_resp-reg_receiver"/>
</dbReference>
<dbReference type="SUPFAM" id="SSF55785">
    <property type="entry name" value="PYP-like sensor domain (PAS domain)"/>
    <property type="match status" value="1"/>
</dbReference>
<dbReference type="GO" id="GO:0000160">
    <property type="term" value="P:phosphorelay signal transduction system"/>
    <property type="evidence" value="ECO:0007669"/>
    <property type="project" value="InterPro"/>
</dbReference>
<feature type="modified residue" description="4-aspartylphosphate" evidence="2">
    <location>
        <position position="48"/>
    </location>
</feature>
<dbReference type="HOGENOM" id="CLU_1085399_0_0_12"/>
<dbReference type="STRING" id="1307761.L21SP2_2975"/>
<proteinExistence type="predicted"/>
<sequence>MVEDEFIIASAIQRSLLRLGYSIHGVCNSSADLENQFMDSLPDIILMDIELEGQDSGIDAAESLREKYDIPVVFISGLREEEVIRRVPESMPFGFVAKPFTDHQLRMALSIALYKARSEARIRSQEIQIQQLLENMNQGYCLLDDRGYIRYVNRKILRTLGTEENRLKGQDARKFVSDAEIFFRIFRSEHAGPIRLPRGICPEPFHAVIAYDRVHIPCYIIPQCIIDEQTSILQGCFLSILNLNNLEGKTSGNMIE</sequence>
<dbReference type="Gene3D" id="3.30.450.20">
    <property type="entry name" value="PAS domain"/>
    <property type="match status" value="1"/>
</dbReference>
<feature type="domain" description="PAS" evidence="4">
    <location>
        <begin position="125"/>
        <end position="170"/>
    </location>
</feature>
<dbReference type="PROSITE" id="PS50112">
    <property type="entry name" value="PAS"/>
    <property type="match status" value="1"/>
</dbReference>
<evidence type="ECO:0000256" key="2">
    <source>
        <dbReference type="PROSITE-ProRule" id="PRU00169"/>
    </source>
</evidence>
<evidence type="ECO:0000259" key="4">
    <source>
        <dbReference type="PROSITE" id="PS50112"/>
    </source>
</evidence>
<evidence type="ECO:0000313" key="6">
    <source>
        <dbReference type="Proteomes" id="UP000018680"/>
    </source>
</evidence>
<evidence type="ECO:0000256" key="1">
    <source>
        <dbReference type="ARBA" id="ARBA00022553"/>
    </source>
</evidence>
<dbReference type="InterPro" id="IPR000014">
    <property type="entry name" value="PAS"/>
</dbReference>
<organism evidence="5 6">
    <name type="scientific">Salinispira pacifica</name>
    <dbReference type="NCBI Taxonomy" id="1307761"/>
    <lineage>
        <taxon>Bacteria</taxon>
        <taxon>Pseudomonadati</taxon>
        <taxon>Spirochaetota</taxon>
        <taxon>Spirochaetia</taxon>
        <taxon>Spirochaetales</taxon>
        <taxon>Spirochaetaceae</taxon>
        <taxon>Salinispira</taxon>
    </lineage>
</organism>
<dbReference type="InterPro" id="IPR050595">
    <property type="entry name" value="Bact_response_regulator"/>
</dbReference>
<dbReference type="PANTHER" id="PTHR44591">
    <property type="entry name" value="STRESS RESPONSE REGULATOR PROTEIN 1"/>
    <property type="match status" value="1"/>
</dbReference>
<dbReference type="InterPro" id="IPR011006">
    <property type="entry name" value="CheY-like_superfamily"/>
</dbReference>
<feature type="domain" description="Response regulatory" evidence="3">
    <location>
        <begin position="1"/>
        <end position="113"/>
    </location>
</feature>
<evidence type="ECO:0000313" key="5">
    <source>
        <dbReference type="EMBL" id="AHC16321.1"/>
    </source>
</evidence>
<dbReference type="InterPro" id="IPR035965">
    <property type="entry name" value="PAS-like_dom_sf"/>
</dbReference>
<name>V5WMF0_9SPIO</name>
<gene>
    <name evidence="5" type="ORF">L21SP2_2975</name>
</gene>
<dbReference type="EMBL" id="CP006939">
    <property type="protein sequence ID" value="AHC16321.1"/>
    <property type="molecule type" value="Genomic_DNA"/>
</dbReference>
<dbReference type="NCBIfam" id="TIGR00229">
    <property type="entry name" value="sensory_box"/>
    <property type="match status" value="1"/>
</dbReference>
<keyword evidence="1 2" id="KW-0597">Phosphoprotein</keyword>
<protein>
    <submittedName>
        <fullName evidence="5">Sensory transduction regulatory protein</fullName>
    </submittedName>
</protein>